<dbReference type="EMBL" id="BSRX01000010">
    <property type="protein sequence ID" value="GLW54055.1"/>
    <property type="molecule type" value="Genomic_DNA"/>
</dbReference>
<evidence type="ECO:0000313" key="2">
    <source>
        <dbReference type="EMBL" id="GLW54055.1"/>
    </source>
</evidence>
<gene>
    <name evidence="2" type="ORF">Kpho01_20660</name>
</gene>
<name>A0A9W6PFD1_9ACTN</name>
<protein>
    <submittedName>
        <fullName evidence="2">Uncharacterized protein</fullName>
    </submittedName>
</protein>
<comment type="caution">
    <text evidence="2">The sequence shown here is derived from an EMBL/GenBank/DDBJ whole genome shotgun (WGS) entry which is preliminary data.</text>
</comment>
<dbReference type="Proteomes" id="UP001165143">
    <property type="component" value="Unassembled WGS sequence"/>
</dbReference>
<accession>A0A9W6PFD1</accession>
<proteinExistence type="predicted"/>
<evidence type="ECO:0000313" key="3">
    <source>
        <dbReference type="Proteomes" id="UP001165143"/>
    </source>
</evidence>
<organism evidence="2 3">
    <name type="scientific">Kitasatospora phosalacinea</name>
    <dbReference type="NCBI Taxonomy" id="2065"/>
    <lineage>
        <taxon>Bacteria</taxon>
        <taxon>Bacillati</taxon>
        <taxon>Actinomycetota</taxon>
        <taxon>Actinomycetes</taxon>
        <taxon>Kitasatosporales</taxon>
        <taxon>Streptomycetaceae</taxon>
        <taxon>Kitasatospora</taxon>
    </lineage>
</organism>
<feature type="region of interest" description="Disordered" evidence="1">
    <location>
        <begin position="62"/>
        <end position="100"/>
    </location>
</feature>
<feature type="compositionally biased region" description="Pro residues" evidence="1">
    <location>
        <begin position="82"/>
        <end position="94"/>
    </location>
</feature>
<evidence type="ECO:0000256" key="1">
    <source>
        <dbReference type="SAM" id="MobiDB-lite"/>
    </source>
</evidence>
<reference evidence="2" key="1">
    <citation type="submission" date="2023-02" db="EMBL/GenBank/DDBJ databases">
        <title>Kitasatospora phosalacinea NBRC 14362.</title>
        <authorList>
            <person name="Ichikawa N."/>
            <person name="Sato H."/>
            <person name="Tonouchi N."/>
        </authorList>
    </citation>
    <scope>NUCLEOTIDE SEQUENCE</scope>
    <source>
        <strain evidence="2">NBRC 14362</strain>
    </source>
</reference>
<dbReference type="AlphaFoldDB" id="A0A9W6PFD1"/>
<sequence length="116" mass="12377">MPPPIHQMRLTGRLGSGADEWSCPLCGRRIALRRPPHPELTVLDPGDEEAVHIGVLEPGSDAAAAADRAADRYGVGPVQHIPRPPGSPGRPTPEPDAADRRWLAEIGIDWDGDEAA</sequence>